<dbReference type="CDD" id="cd17313">
    <property type="entry name" value="MFS_SLC45_SUC"/>
    <property type="match status" value="1"/>
</dbReference>
<evidence type="ECO:0000256" key="9">
    <source>
        <dbReference type="ARBA" id="ARBA00023136"/>
    </source>
</evidence>
<dbReference type="Gene3D" id="1.20.1250.20">
    <property type="entry name" value="MFS general substrate transporter like domains"/>
    <property type="match status" value="2"/>
</dbReference>
<accession>A0AA39VD22</accession>
<evidence type="ECO:0000256" key="1">
    <source>
        <dbReference type="ARBA" id="ARBA00004141"/>
    </source>
</evidence>
<dbReference type="SUPFAM" id="SSF103473">
    <property type="entry name" value="MFS general substrate transporter"/>
    <property type="match status" value="1"/>
</dbReference>
<feature type="transmembrane region" description="Helical" evidence="10">
    <location>
        <begin position="57"/>
        <end position="75"/>
    </location>
</feature>
<evidence type="ECO:0000256" key="10">
    <source>
        <dbReference type="SAM" id="Phobius"/>
    </source>
</evidence>
<protein>
    <submittedName>
        <fullName evidence="11">Uncharacterized protein</fullName>
    </submittedName>
</protein>
<evidence type="ECO:0000313" key="11">
    <source>
        <dbReference type="EMBL" id="KAK0575575.1"/>
    </source>
</evidence>
<evidence type="ECO:0000256" key="3">
    <source>
        <dbReference type="ARBA" id="ARBA00007134"/>
    </source>
</evidence>
<comment type="subcellular location">
    <subcellularLocation>
        <location evidence="1">Membrane</location>
        <topology evidence="1">Multi-pass membrane protein</topology>
    </subcellularLocation>
</comment>
<keyword evidence="8 10" id="KW-1133">Transmembrane helix</keyword>
<comment type="pathway">
    <text evidence="2">Glycan biosynthesis; sucrose metabolism.</text>
</comment>
<dbReference type="PANTHER" id="PTHR19432">
    <property type="entry name" value="SUGAR TRANSPORTER"/>
    <property type="match status" value="1"/>
</dbReference>
<evidence type="ECO:0000256" key="2">
    <source>
        <dbReference type="ARBA" id="ARBA00004914"/>
    </source>
</evidence>
<evidence type="ECO:0000256" key="5">
    <source>
        <dbReference type="ARBA" id="ARBA00022597"/>
    </source>
</evidence>
<feature type="transmembrane region" description="Helical" evidence="10">
    <location>
        <begin position="270"/>
        <end position="291"/>
    </location>
</feature>
<evidence type="ECO:0000256" key="6">
    <source>
        <dbReference type="ARBA" id="ARBA00022692"/>
    </source>
</evidence>
<keyword evidence="9 10" id="KW-0472">Membrane</keyword>
<keyword evidence="5" id="KW-0762">Sugar transport</keyword>
<feature type="transmembrane region" description="Helical" evidence="10">
    <location>
        <begin position="466"/>
        <end position="487"/>
    </location>
</feature>
<comment type="caution">
    <text evidence="11">The sequence shown here is derived from an EMBL/GenBank/DDBJ whole genome shotgun (WGS) entry which is preliminary data.</text>
</comment>
<keyword evidence="12" id="KW-1185">Reference proteome</keyword>
<dbReference type="AlphaFoldDB" id="A0AA39VD22"/>
<dbReference type="Pfam" id="PF13347">
    <property type="entry name" value="MFS_2"/>
    <property type="match status" value="1"/>
</dbReference>
<feature type="transmembrane region" description="Helical" evidence="10">
    <location>
        <begin position="434"/>
        <end position="454"/>
    </location>
</feature>
<feature type="transmembrane region" description="Helical" evidence="10">
    <location>
        <begin position="87"/>
        <end position="105"/>
    </location>
</feature>
<dbReference type="InterPro" id="IPR036259">
    <property type="entry name" value="MFS_trans_sf"/>
</dbReference>
<keyword evidence="7" id="KW-0769">Symport</keyword>
<keyword evidence="6 10" id="KW-0812">Transmembrane</keyword>
<dbReference type="EMBL" id="JAUESC010000386">
    <property type="protein sequence ID" value="KAK0575575.1"/>
    <property type="molecule type" value="Genomic_DNA"/>
</dbReference>
<comment type="similarity">
    <text evidence="3">Belongs to the glycoside-pentoside-hexuronide (GPH) cation symporter transporter (TC 2.A.2.4) family.</text>
</comment>
<feature type="transmembrane region" description="Helical" evidence="10">
    <location>
        <begin position="392"/>
        <end position="414"/>
    </location>
</feature>
<evidence type="ECO:0000256" key="8">
    <source>
        <dbReference type="ARBA" id="ARBA00022989"/>
    </source>
</evidence>
<organism evidence="11 12">
    <name type="scientific">Acer saccharum</name>
    <name type="common">Sugar maple</name>
    <dbReference type="NCBI Taxonomy" id="4024"/>
    <lineage>
        <taxon>Eukaryota</taxon>
        <taxon>Viridiplantae</taxon>
        <taxon>Streptophyta</taxon>
        <taxon>Embryophyta</taxon>
        <taxon>Tracheophyta</taxon>
        <taxon>Spermatophyta</taxon>
        <taxon>Magnoliopsida</taxon>
        <taxon>eudicotyledons</taxon>
        <taxon>Gunneridae</taxon>
        <taxon>Pentapetalae</taxon>
        <taxon>rosids</taxon>
        <taxon>malvids</taxon>
        <taxon>Sapindales</taxon>
        <taxon>Sapindaceae</taxon>
        <taxon>Hippocastanoideae</taxon>
        <taxon>Acereae</taxon>
        <taxon>Acer</taxon>
    </lineage>
</organism>
<dbReference type="PANTHER" id="PTHR19432:SF68">
    <property type="entry name" value="SUCROSE TRANSPORT PROTEIN SUC8-LIKE"/>
    <property type="match status" value="1"/>
</dbReference>
<dbReference type="GO" id="GO:0005773">
    <property type="term" value="C:vacuole"/>
    <property type="evidence" value="ECO:0007669"/>
    <property type="project" value="TreeGrafter"/>
</dbReference>
<dbReference type="NCBIfam" id="TIGR01301">
    <property type="entry name" value="GPH_sucrose"/>
    <property type="match status" value="1"/>
</dbReference>
<evidence type="ECO:0000313" key="12">
    <source>
        <dbReference type="Proteomes" id="UP001168877"/>
    </source>
</evidence>
<dbReference type="InterPro" id="IPR005989">
    <property type="entry name" value="Suc_symporter_pln"/>
</dbReference>
<dbReference type="Proteomes" id="UP001168877">
    <property type="component" value="Unassembled WGS sequence"/>
</dbReference>
<feature type="transmembrane region" description="Helical" evidence="10">
    <location>
        <begin position="548"/>
        <end position="568"/>
    </location>
</feature>
<dbReference type="GO" id="GO:0005886">
    <property type="term" value="C:plasma membrane"/>
    <property type="evidence" value="ECO:0007669"/>
    <property type="project" value="InterPro"/>
</dbReference>
<keyword evidence="4" id="KW-0813">Transport</keyword>
<reference evidence="11" key="2">
    <citation type="submission" date="2023-06" db="EMBL/GenBank/DDBJ databases">
        <authorList>
            <person name="Swenson N.G."/>
            <person name="Wegrzyn J.L."/>
            <person name="Mcevoy S.L."/>
        </authorList>
    </citation>
    <scope>NUCLEOTIDE SEQUENCE</scope>
    <source>
        <strain evidence="11">NS2018</strain>
        <tissue evidence="11">Leaf</tissue>
    </source>
</reference>
<feature type="transmembrane region" description="Helical" evidence="10">
    <location>
        <begin position="352"/>
        <end position="372"/>
    </location>
</feature>
<feature type="transmembrane region" description="Helical" evidence="10">
    <location>
        <begin position="207"/>
        <end position="231"/>
    </location>
</feature>
<gene>
    <name evidence="11" type="ORF">LWI29_003062</name>
</gene>
<sequence length="578" mass="63297">MRRQVMAVNKLSCSTWKLVAVASIATVVQYSWALQISLLSPYVQSLGVPHTFSSLIWVYSAITGMIVQPVLGFRSDRCTSRFGRRRPFIVAGVGIASVAYMLIGFAKDIGYQAGDSLDGTTKPRAVSLFILGFWLLDIANNALQGPCRALLADLCLQDHKAMRTGMSWFSFFMAIGNILGYFCGAYANLYTHFPFTKTDACKRNCANIKSCFFIALLLLLVLTLIAVVSISEDQLSDEYAKKLSNGQQPQINMSFVRELIFVFRNLKRPLWFLLLVTSLSWMGVFPILIFGTDWQGKEVFRGDVMSTNESIVERYEVGVRAGSLGLMLNSVVLALASLAIEPVGRRMGGVKRLWGVGNLILAGGLICTVEISKDAEVWWRGQPDNSSWEFPPLSILCGSWAIFAVLGISLAMTYSIPFAMASIYCSINGGGQGLSLAVLNLSIVIPQMLVAVMAGPLDIIFGGGNLPTFMIAAVLAVISGLLAIFVLPDPYEQEKPSFQPPTTKARKAWFPFILMGMDWVRKEVFKGKVQGDKSFKSRYELGVRSGSMGMMVNSLVLVLVLVVALLAIGPLTRVMGKP</sequence>
<feature type="transmembrane region" description="Helical" evidence="10">
    <location>
        <begin position="164"/>
        <end position="187"/>
    </location>
</feature>
<evidence type="ECO:0000256" key="4">
    <source>
        <dbReference type="ARBA" id="ARBA00022448"/>
    </source>
</evidence>
<name>A0AA39VD22_ACESA</name>
<proteinExistence type="inferred from homology"/>
<dbReference type="GO" id="GO:0008506">
    <property type="term" value="F:sucrose:proton symporter activity"/>
    <property type="evidence" value="ECO:0007669"/>
    <property type="project" value="TreeGrafter"/>
</dbReference>
<evidence type="ECO:0000256" key="7">
    <source>
        <dbReference type="ARBA" id="ARBA00022847"/>
    </source>
</evidence>
<reference evidence="11" key="1">
    <citation type="journal article" date="2022" name="Plant J.">
        <title>Strategies of tolerance reflected in two North American maple genomes.</title>
        <authorList>
            <person name="McEvoy S.L."/>
            <person name="Sezen U.U."/>
            <person name="Trouern-Trend A."/>
            <person name="McMahon S.M."/>
            <person name="Schaberg P.G."/>
            <person name="Yang J."/>
            <person name="Wegrzyn J.L."/>
            <person name="Swenson N.G."/>
        </authorList>
    </citation>
    <scope>NUCLEOTIDE SEQUENCE</scope>
    <source>
        <strain evidence="11">NS2018</strain>
    </source>
</reference>